<dbReference type="Proteomes" id="UP001190926">
    <property type="component" value="Unassembled WGS sequence"/>
</dbReference>
<evidence type="ECO:0000313" key="3">
    <source>
        <dbReference type="EMBL" id="KAH6819917.1"/>
    </source>
</evidence>
<comment type="caution">
    <text evidence="3">The sequence shown here is derived from an EMBL/GenBank/DDBJ whole genome shotgun (WGS) entry which is preliminary data.</text>
</comment>
<dbReference type="Pfam" id="PF03765">
    <property type="entry name" value="CRAL_TRIO_N"/>
    <property type="match status" value="1"/>
</dbReference>
<dbReference type="Gene3D" id="3.40.525.10">
    <property type="entry name" value="CRAL-TRIO lipid binding domain"/>
    <property type="match status" value="1"/>
</dbReference>
<dbReference type="SUPFAM" id="SSF46938">
    <property type="entry name" value="CRAL/TRIO N-terminal domain"/>
    <property type="match status" value="1"/>
</dbReference>
<feature type="compositionally biased region" description="Basic and acidic residues" evidence="1">
    <location>
        <begin position="65"/>
        <end position="86"/>
    </location>
</feature>
<dbReference type="InterPro" id="IPR001251">
    <property type="entry name" value="CRAL-TRIO_dom"/>
</dbReference>
<dbReference type="Pfam" id="PF00650">
    <property type="entry name" value="CRAL_TRIO"/>
    <property type="match status" value="1"/>
</dbReference>
<dbReference type="SMART" id="SM01100">
    <property type="entry name" value="CRAL_TRIO_N"/>
    <property type="match status" value="1"/>
</dbReference>
<organism evidence="3 4">
    <name type="scientific">Perilla frutescens var. hirtella</name>
    <name type="common">Perilla citriodora</name>
    <name type="synonym">Perilla setoyensis</name>
    <dbReference type="NCBI Taxonomy" id="608512"/>
    <lineage>
        <taxon>Eukaryota</taxon>
        <taxon>Viridiplantae</taxon>
        <taxon>Streptophyta</taxon>
        <taxon>Embryophyta</taxon>
        <taxon>Tracheophyta</taxon>
        <taxon>Spermatophyta</taxon>
        <taxon>Magnoliopsida</taxon>
        <taxon>eudicotyledons</taxon>
        <taxon>Gunneridae</taxon>
        <taxon>Pentapetalae</taxon>
        <taxon>asterids</taxon>
        <taxon>lamiids</taxon>
        <taxon>Lamiales</taxon>
        <taxon>Lamiaceae</taxon>
        <taxon>Nepetoideae</taxon>
        <taxon>Elsholtzieae</taxon>
        <taxon>Perilla</taxon>
    </lineage>
</organism>
<proteinExistence type="predicted"/>
<evidence type="ECO:0000313" key="4">
    <source>
        <dbReference type="Proteomes" id="UP001190926"/>
    </source>
</evidence>
<dbReference type="PROSITE" id="PS50191">
    <property type="entry name" value="CRAL_TRIO"/>
    <property type="match status" value="1"/>
</dbReference>
<accession>A0AAD4IR44</accession>
<sequence>MERKLKEIDEENREKYSDDNEKMKKVDDHLSFIVEKQDVYCKMERTLKEKEEDDEEEEEIFYSPERMEEKIQENEEIQSNDHDEKKKIDQLRERVAKQDPDSKEVDDLTLRRFLRARDLDIEKASAMFMKYSTWRRMFVPTGSIPASDVANQAAQNKMFMQGVDKRGCPVAVIHGAKHFPSKGSNDELKRFAVFVLDKICSRIPCGQEKFTIIVDLKGYGYSNSDVRGYIAALSILQDYYPERLKKLFFVHVPYIFMTAWKIIYPFVDKNTRKKITFVENKKLHDALLEEIDLNQLPEIYGGKLQLVPIQDA</sequence>
<keyword evidence="4" id="KW-1185">Reference proteome</keyword>
<evidence type="ECO:0000256" key="1">
    <source>
        <dbReference type="SAM" id="MobiDB-lite"/>
    </source>
</evidence>
<reference evidence="3 4" key="1">
    <citation type="journal article" date="2021" name="Nat. Commun.">
        <title>Incipient diploidization of the medicinal plant Perilla within 10,000 years.</title>
        <authorList>
            <person name="Zhang Y."/>
            <person name="Shen Q."/>
            <person name="Leng L."/>
            <person name="Zhang D."/>
            <person name="Chen S."/>
            <person name="Shi Y."/>
            <person name="Ning Z."/>
            <person name="Chen S."/>
        </authorList>
    </citation>
    <scope>NUCLEOTIDE SEQUENCE [LARGE SCALE GENOMIC DNA]</scope>
    <source>
        <strain evidence="4">cv. PC099</strain>
    </source>
</reference>
<dbReference type="InterPro" id="IPR011074">
    <property type="entry name" value="CRAL/TRIO_N_dom"/>
</dbReference>
<feature type="region of interest" description="Disordered" evidence="1">
    <location>
        <begin position="47"/>
        <end position="86"/>
    </location>
</feature>
<gene>
    <name evidence="3" type="ORF">C2S53_014561</name>
</gene>
<dbReference type="SUPFAM" id="SSF52087">
    <property type="entry name" value="CRAL/TRIO domain"/>
    <property type="match status" value="1"/>
</dbReference>
<protein>
    <submittedName>
        <fullName evidence="3">Sec14p-like phosphatidylinositol transfer family protein</fullName>
    </submittedName>
</protein>
<dbReference type="PANTHER" id="PTHR46277">
    <property type="entry name" value="OS03G0850700 PROTEIN"/>
    <property type="match status" value="1"/>
</dbReference>
<name>A0AAD4IR44_PERFH</name>
<feature type="compositionally biased region" description="Acidic residues" evidence="1">
    <location>
        <begin position="51"/>
        <end position="60"/>
    </location>
</feature>
<dbReference type="SMART" id="SM00516">
    <property type="entry name" value="SEC14"/>
    <property type="match status" value="1"/>
</dbReference>
<dbReference type="EMBL" id="SDAM02005225">
    <property type="protein sequence ID" value="KAH6819917.1"/>
    <property type="molecule type" value="Genomic_DNA"/>
</dbReference>
<feature type="region of interest" description="Disordered" evidence="1">
    <location>
        <begin position="1"/>
        <end position="22"/>
    </location>
</feature>
<dbReference type="InterPro" id="IPR036865">
    <property type="entry name" value="CRAL-TRIO_dom_sf"/>
</dbReference>
<dbReference type="PANTHER" id="PTHR46277:SF19">
    <property type="entry name" value="RANDOM SLUG PROTEIN 5-LIKE"/>
    <property type="match status" value="1"/>
</dbReference>
<feature type="domain" description="CRAL-TRIO" evidence="2">
    <location>
        <begin position="146"/>
        <end position="308"/>
    </location>
</feature>
<dbReference type="InterPro" id="IPR036273">
    <property type="entry name" value="CRAL/TRIO_N_dom_sf"/>
</dbReference>
<dbReference type="CDD" id="cd00170">
    <property type="entry name" value="SEC14"/>
    <property type="match status" value="1"/>
</dbReference>
<evidence type="ECO:0000259" key="2">
    <source>
        <dbReference type="PROSITE" id="PS50191"/>
    </source>
</evidence>
<dbReference type="AlphaFoldDB" id="A0AAD4IR44"/>